<evidence type="ECO:0000256" key="1">
    <source>
        <dbReference type="ARBA" id="ARBA00009711"/>
    </source>
</evidence>
<organism evidence="11 12">
    <name type="scientific">Geranomyces variabilis</name>
    <dbReference type="NCBI Taxonomy" id="109894"/>
    <lineage>
        <taxon>Eukaryota</taxon>
        <taxon>Fungi</taxon>
        <taxon>Fungi incertae sedis</taxon>
        <taxon>Chytridiomycota</taxon>
        <taxon>Chytridiomycota incertae sedis</taxon>
        <taxon>Chytridiomycetes</taxon>
        <taxon>Spizellomycetales</taxon>
        <taxon>Powellomycetaceae</taxon>
        <taxon>Geranomyces</taxon>
    </lineage>
</organism>
<keyword evidence="5" id="KW-0862">Zinc</keyword>
<evidence type="ECO:0000256" key="6">
    <source>
        <dbReference type="ARBA" id="ARBA00049349"/>
    </source>
</evidence>
<dbReference type="GO" id="GO:0140684">
    <property type="term" value="F:histone H3K9me2/H3K9me3 demethylase activity"/>
    <property type="evidence" value="ECO:0007669"/>
    <property type="project" value="UniProtKB-EC"/>
</dbReference>
<dbReference type="CDD" id="cd15571">
    <property type="entry name" value="ePHD"/>
    <property type="match status" value="1"/>
</dbReference>
<feature type="domain" description="JmjC" evidence="9">
    <location>
        <begin position="454"/>
        <end position="616"/>
    </location>
</feature>
<dbReference type="InterPro" id="IPR003349">
    <property type="entry name" value="JmjN"/>
</dbReference>
<evidence type="ECO:0000313" key="11">
    <source>
        <dbReference type="EMBL" id="KAJ3177029.1"/>
    </source>
</evidence>
<comment type="similarity">
    <text evidence="1">Belongs to the JHDM3 histone demethylase family.</text>
</comment>
<feature type="region of interest" description="Disordered" evidence="7">
    <location>
        <begin position="1"/>
        <end position="35"/>
    </location>
</feature>
<protein>
    <recommendedName>
        <fullName evidence="2">[histone H3]-trimethyl-L-lysine(9) demethylase</fullName>
        <ecNumber evidence="2">1.14.11.66</ecNumber>
    </recommendedName>
</protein>
<dbReference type="AlphaFoldDB" id="A0AAD5XLQ6"/>
<evidence type="ECO:0000259" key="10">
    <source>
        <dbReference type="PROSITE" id="PS51805"/>
    </source>
</evidence>
<evidence type="ECO:0000256" key="7">
    <source>
        <dbReference type="SAM" id="MobiDB-lite"/>
    </source>
</evidence>
<feature type="region of interest" description="Disordered" evidence="7">
    <location>
        <begin position="351"/>
        <end position="404"/>
    </location>
</feature>
<feature type="region of interest" description="Disordered" evidence="7">
    <location>
        <begin position="1082"/>
        <end position="1132"/>
    </location>
</feature>
<dbReference type="Pfam" id="PF02375">
    <property type="entry name" value="JmjN"/>
    <property type="match status" value="1"/>
</dbReference>
<proteinExistence type="inferred from homology"/>
<dbReference type="GO" id="GO:0008270">
    <property type="term" value="F:zinc ion binding"/>
    <property type="evidence" value="ECO:0007669"/>
    <property type="project" value="UniProtKB-KW"/>
</dbReference>
<dbReference type="Pfam" id="PF02373">
    <property type="entry name" value="JmjC"/>
    <property type="match status" value="1"/>
</dbReference>
<dbReference type="PANTHER" id="PTHR10694:SF7">
    <property type="entry name" value="[HISTONE H3]-TRIMETHYL-L-LYSINE(9) DEMETHYLASE"/>
    <property type="match status" value="1"/>
</dbReference>
<sequence>MDPLNPPGGLAAAVATADRHSSPHHHPHLHLPEAPASCMSLPTLQQAQCAPPSPPITADHRKTPSILPSFYYEPKGVPVFKPTLEEFEDFAAFMQAIDGHGKAAGIVKVIPPPEWSARLPDITPALSTVKIRKPITQEISGGGLPPGAYFQANIEQRRTYTVQDWHDVCNSKAQKAPVLDSKGKLHFQTEPNIRKRFRKKEPNSPEKGETLSVVAEPDQKIHYGAETLMTAMDGVEAASVPAPLPPPPPTQDLQASTLDNNSAIHASLPAERPAQEPQAATLSEAAAINAPSPPVKLAQDSLPFTLEGNAAAIVDDAMDATKGKAEAMEGISETAVEGLALKEEMHGCDTALVDTGPSNTEDGNVVDAAGASELPSTDDQAPPRKGPRKRTAPPKPTPVSFDPSVTSSGFTDEYCAELERFYWRNIAYAAPMYGADMLGSLFDADDVRNILESSQKTNSWNLAHLDNLLKRVKAKLPGVTMPYLYFGMWKATFAWHVEDMDLYSINYIHFGAPKQWYVVPPDVRDKFERVATETFLHEAEKCPEFLRHKTSILSPKYLASRGVNVNRVVQRAGEFMITFPYGYHQGFNFGFNCAESVNFALESWVEIGKQAGHCKCVGDSVKLDVAGIFDPPTVTDNSVVHAAGMGEGIGAKHGFETGVARPHFEGQIQTGDGRPGNTLKLHIKKPQKQQSKQLDKELHKVLKQRKPKDPNAPKRIRRPKAPADNGQGWVQVDSATGTPSFDASHLKSGAATMTGVRISLVSRPANPTPVPQITCVLCVDPYGPLLPTDKEKLFAHRQCAIFVPAAEIVTGIDLIERARWRLKCALCKPKSAQKATGACIQCARGKCVRAYHVSCAAKAEGVKMVADTDVPHCFCPQHDPDKLLAKWADRDQWIQRANEVIAENMTVWAKIEGRWYEGVVINVFREKWSSRIQFVDGGLRTVPWSLTRIEPPEQQSSCGQEPSQDFPGKHGIQSSEGSPSIPKPTIPPASNRKLFEGSASTKTESLLSSSTSVAHPVANGNENQGHFDRSLNRASAPQPAHQQALHKPYMHGLTNLPREVQPAAQNLAADVLATTCGDRKSARPVENLLPNTISQPSVQPSPRYALEKPSAPSLHRDQLGDTPSTSAPFSSYPVSVEHARPISFPPQHPAFQQPWRPWPREQVGPGIPALPPPPPAFERPDLQMSQRYLPLLPLPCPSVSRYPPAQGHNGFRPTQPELSPKRMQGQVESAPPASELMGS</sequence>
<evidence type="ECO:0000256" key="4">
    <source>
        <dbReference type="ARBA" id="ARBA00022771"/>
    </source>
</evidence>
<dbReference type="GO" id="GO:0005634">
    <property type="term" value="C:nucleus"/>
    <property type="evidence" value="ECO:0007669"/>
    <property type="project" value="TreeGrafter"/>
</dbReference>
<dbReference type="GO" id="GO:0010468">
    <property type="term" value="P:regulation of gene expression"/>
    <property type="evidence" value="ECO:0007669"/>
    <property type="project" value="TreeGrafter"/>
</dbReference>
<dbReference type="PROSITE" id="PS51183">
    <property type="entry name" value="JMJN"/>
    <property type="match status" value="1"/>
</dbReference>
<dbReference type="Gene3D" id="2.60.120.650">
    <property type="entry name" value="Cupin"/>
    <property type="match status" value="2"/>
</dbReference>
<evidence type="ECO:0000313" key="12">
    <source>
        <dbReference type="Proteomes" id="UP001212152"/>
    </source>
</evidence>
<evidence type="ECO:0000256" key="3">
    <source>
        <dbReference type="ARBA" id="ARBA00022723"/>
    </source>
</evidence>
<feature type="compositionally biased region" description="Low complexity" evidence="7">
    <location>
        <begin position="998"/>
        <end position="1012"/>
    </location>
</feature>
<dbReference type="InterPro" id="IPR013083">
    <property type="entry name" value="Znf_RING/FYVE/PHD"/>
</dbReference>
<comment type="catalytic activity">
    <reaction evidence="6">
        <text>N(6),N(6),N(6)-trimethyl-L-lysyl(9)-[histone H3] + 2 2-oxoglutarate + 2 O2 = N(6)-methyl-L-lysyl(9)-[histone H3] + 2 formaldehyde + 2 succinate + 2 CO2</text>
        <dbReference type="Rhea" id="RHEA:60200"/>
        <dbReference type="Rhea" id="RHEA-COMP:15538"/>
        <dbReference type="Rhea" id="RHEA-COMP:15542"/>
        <dbReference type="ChEBI" id="CHEBI:15379"/>
        <dbReference type="ChEBI" id="CHEBI:16526"/>
        <dbReference type="ChEBI" id="CHEBI:16810"/>
        <dbReference type="ChEBI" id="CHEBI:16842"/>
        <dbReference type="ChEBI" id="CHEBI:30031"/>
        <dbReference type="ChEBI" id="CHEBI:61929"/>
        <dbReference type="ChEBI" id="CHEBI:61961"/>
        <dbReference type="EC" id="1.14.11.66"/>
    </reaction>
</comment>
<dbReference type="GO" id="GO:0000785">
    <property type="term" value="C:chromatin"/>
    <property type="evidence" value="ECO:0007669"/>
    <property type="project" value="TreeGrafter"/>
</dbReference>
<dbReference type="SUPFAM" id="SSF51197">
    <property type="entry name" value="Clavaminate synthase-like"/>
    <property type="match status" value="1"/>
</dbReference>
<feature type="compositionally biased region" description="Polar residues" evidence="7">
    <location>
        <begin position="1121"/>
        <end position="1132"/>
    </location>
</feature>
<dbReference type="SMART" id="SM00558">
    <property type="entry name" value="JmjC"/>
    <property type="match status" value="1"/>
</dbReference>
<comment type="caution">
    <text evidence="11">The sequence shown here is derived from an EMBL/GenBank/DDBJ whole genome shotgun (WGS) entry which is preliminary data.</text>
</comment>
<feature type="region of interest" description="Disordered" evidence="7">
    <location>
        <begin position="1200"/>
        <end position="1239"/>
    </location>
</feature>
<name>A0AAD5XLQ6_9FUNG</name>
<dbReference type="EC" id="1.14.11.66" evidence="2"/>
<dbReference type="InterPro" id="IPR034732">
    <property type="entry name" value="EPHD"/>
</dbReference>
<feature type="region of interest" description="Disordered" evidence="7">
    <location>
        <begin position="701"/>
        <end position="729"/>
    </location>
</feature>
<feature type="domain" description="JmjN" evidence="8">
    <location>
        <begin position="77"/>
        <end position="118"/>
    </location>
</feature>
<gene>
    <name evidence="11" type="ORF">HDU87_004745</name>
</gene>
<reference evidence="11" key="1">
    <citation type="submission" date="2020-05" db="EMBL/GenBank/DDBJ databases">
        <title>Phylogenomic resolution of chytrid fungi.</title>
        <authorList>
            <person name="Stajich J.E."/>
            <person name="Amses K."/>
            <person name="Simmons R."/>
            <person name="Seto K."/>
            <person name="Myers J."/>
            <person name="Bonds A."/>
            <person name="Quandt C.A."/>
            <person name="Barry K."/>
            <person name="Liu P."/>
            <person name="Grigoriev I."/>
            <person name="Longcore J.E."/>
            <person name="James T.Y."/>
        </authorList>
    </citation>
    <scope>NUCLEOTIDE SEQUENCE</scope>
    <source>
        <strain evidence="11">JEL0379</strain>
    </source>
</reference>
<dbReference type="PROSITE" id="PS51805">
    <property type="entry name" value="EPHD"/>
    <property type="match status" value="1"/>
</dbReference>
<dbReference type="InterPro" id="IPR002999">
    <property type="entry name" value="Tudor"/>
</dbReference>
<keyword evidence="4" id="KW-0863">Zinc-finger</keyword>
<keyword evidence="12" id="KW-1185">Reference proteome</keyword>
<accession>A0AAD5XLQ6</accession>
<feature type="compositionally biased region" description="Polar residues" evidence="7">
    <location>
        <begin position="953"/>
        <end position="963"/>
    </location>
</feature>
<dbReference type="Gene3D" id="3.30.40.10">
    <property type="entry name" value="Zinc/RING finger domain, C3HC4 (zinc finger)"/>
    <property type="match status" value="1"/>
</dbReference>
<dbReference type="SMART" id="SM00545">
    <property type="entry name" value="JmjN"/>
    <property type="match status" value="1"/>
</dbReference>
<evidence type="ECO:0000259" key="9">
    <source>
        <dbReference type="PROSITE" id="PS51184"/>
    </source>
</evidence>
<evidence type="ECO:0000256" key="5">
    <source>
        <dbReference type="ARBA" id="ARBA00022833"/>
    </source>
</evidence>
<dbReference type="SMART" id="SM00333">
    <property type="entry name" value="TUDOR"/>
    <property type="match status" value="1"/>
</dbReference>
<evidence type="ECO:0000259" key="8">
    <source>
        <dbReference type="PROSITE" id="PS51183"/>
    </source>
</evidence>
<feature type="region of interest" description="Disordered" evidence="7">
    <location>
        <begin position="952"/>
        <end position="1032"/>
    </location>
</feature>
<dbReference type="GO" id="GO:0051864">
    <property type="term" value="F:histone H3K36 demethylase activity"/>
    <property type="evidence" value="ECO:0007669"/>
    <property type="project" value="TreeGrafter"/>
</dbReference>
<dbReference type="PANTHER" id="PTHR10694">
    <property type="entry name" value="LYSINE-SPECIFIC DEMETHYLASE"/>
    <property type="match status" value="1"/>
</dbReference>
<feature type="compositionally biased region" description="Polar residues" evidence="7">
    <location>
        <begin position="1089"/>
        <end position="1100"/>
    </location>
</feature>
<dbReference type="EMBL" id="JADGJQ010000036">
    <property type="protein sequence ID" value="KAJ3177029.1"/>
    <property type="molecule type" value="Genomic_DNA"/>
</dbReference>
<keyword evidence="3" id="KW-0479">Metal-binding</keyword>
<evidence type="ECO:0000256" key="2">
    <source>
        <dbReference type="ARBA" id="ARBA00012900"/>
    </source>
</evidence>
<dbReference type="InterPro" id="IPR003347">
    <property type="entry name" value="JmjC_dom"/>
</dbReference>
<dbReference type="Proteomes" id="UP001212152">
    <property type="component" value="Unassembled WGS sequence"/>
</dbReference>
<dbReference type="Pfam" id="PF13832">
    <property type="entry name" value="zf-HC5HC2H_2"/>
    <property type="match status" value="1"/>
</dbReference>
<feature type="domain" description="PHD-type" evidence="10">
    <location>
        <begin position="772"/>
        <end position="879"/>
    </location>
</feature>
<dbReference type="PROSITE" id="PS51184">
    <property type="entry name" value="JMJC"/>
    <property type="match status" value="1"/>
</dbReference>